<gene>
    <name evidence="2" type="ORF">EB796_006211</name>
</gene>
<dbReference type="AlphaFoldDB" id="A0A7J7KBA8"/>
<name>A0A7J7KBA8_BUGNE</name>
<dbReference type="Proteomes" id="UP000593567">
    <property type="component" value="Unassembled WGS sequence"/>
</dbReference>
<feature type="region of interest" description="Disordered" evidence="1">
    <location>
        <begin position="269"/>
        <end position="296"/>
    </location>
</feature>
<proteinExistence type="predicted"/>
<feature type="region of interest" description="Disordered" evidence="1">
    <location>
        <begin position="1"/>
        <end position="51"/>
    </location>
</feature>
<comment type="caution">
    <text evidence="2">The sequence shown here is derived from an EMBL/GenBank/DDBJ whole genome shotgun (WGS) entry which is preliminary data.</text>
</comment>
<accession>A0A7J7KBA8</accession>
<organism evidence="2 3">
    <name type="scientific">Bugula neritina</name>
    <name type="common">Brown bryozoan</name>
    <name type="synonym">Sertularia neritina</name>
    <dbReference type="NCBI Taxonomy" id="10212"/>
    <lineage>
        <taxon>Eukaryota</taxon>
        <taxon>Metazoa</taxon>
        <taxon>Spiralia</taxon>
        <taxon>Lophotrochozoa</taxon>
        <taxon>Bryozoa</taxon>
        <taxon>Gymnolaemata</taxon>
        <taxon>Cheilostomatida</taxon>
        <taxon>Flustrina</taxon>
        <taxon>Buguloidea</taxon>
        <taxon>Bugulidae</taxon>
        <taxon>Bugula</taxon>
    </lineage>
</organism>
<feature type="region of interest" description="Disordered" evidence="1">
    <location>
        <begin position="80"/>
        <end position="105"/>
    </location>
</feature>
<feature type="compositionally biased region" description="Polar residues" evidence="1">
    <location>
        <begin position="85"/>
        <end position="105"/>
    </location>
</feature>
<feature type="compositionally biased region" description="Basic and acidic residues" evidence="1">
    <location>
        <begin position="7"/>
        <end position="18"/>
    </location>
</feature>
<reference evidence="2" key="1">
    <citation type="submission" date="2020-06" db="EMBL/GenBank/DDBJ databases">
        <title>Draft genome of Bugula neritina, a colonial animal packing powerful symbionts and potential medicines.</title>
        <authorList>
            <person name="Rayko M."/>
        </authorList>
    </citation>
    <scope>NUCLEOTIDE SEQUENCE [LARGE SCALE GENOMIC DNA]</scope>
    <source>
        <strain evidence="2">Kwan_BN1</strain>
    </source>
</reference>
<protein>
    <submittedName>
        <fullName evidence="2">Uncharacterized protein</fullName>
    </submittedName>
</protein>
<sequence length="296" mass="32886">MFASRAARGDYDRQDTHNTPKRGSVSRKLKTSMEITKSPTMSPKTKTPVNLSRTDLGANFYRKLANHRLQHLLNFDDSTKEEVNNETGSDTDIFTDDQGQGQNTVEPLLPHFLYDRSPTPSRQDGEPQTRGAKTSVVETEVEHQNLSTPSVIPEADLVVWLEQQKRVSGTGGKTSAMRMKECSRVENGVKSMGSTLQVPQMERRRLKTAASEGHANSMKNEEVSSLTLVSNYSESSSYLTDLIAKTKPSQWSLPEQTLSTPYTVRLHSVTPQGEREDECNTPDNLAAAQEVRSSIA</sequence>
<feature type="region of interest" description="Disordered" evidence="1">
    <location>
        <begin position="115"/>
        <end position="134"/>
    </location>
</feature>
<evidence type="ECO:0000313" key="2">
    <source>
        <dbReference type="EMBL" id="KAF6035493.1"/>
    </source>
</evidence>
<evidence type="ECO:0000313" key="3">
    <source>
        <dbReference type="Proteomes" id="UP000593567"/>
    </source>
</evidence>
<keyword evidence="3" id="KW-1185">Reference proteome</keyword>
<evidence type="ECO:0000256" key="1">
    <source>
        <dbReference type="SAM" id="MobiDB-lite"/>
    </source>
</evidence>
<dbReference type="EMBL" id="VXIV02000871">
    <property type="protein sequence ID" value="KAF6035493.1"/>
    <property type="molecule type" value="Genomic_DNA"/>
</dbReference>
<feature type="compositionally biased region" description="Low complexity" evidence="1">
    <location>
        <begin position="36"/>
        <end position="48"/>
    </location>
</feature>